<proteinExistence type="predicted"/>
<accession>A0ABM0MJ37</accession>
<sequence>MKCRICRKSGKRNPFTDADGCKNYRTSTVARHASSALHLEAVKATIMRADMEAAVSTALTKKQDAVITAMKTVYWLAKEAIATDKYSSLLELLRESGCEHVGNLQVGGNATYQSSTTAEDLQQTISDVITTKVSKRIQSCVMFSILTDESTDISVTGRLVLYIRMVNEEFDVESHFLGNYHLLEKDAASITDKLVVAVQQRELDARKMMGWEVTEHR</sequence>
<dbReference type="PANTHER" id="PTHR46880">
    <property type="entry name" value="RAS-ASSOCIATING DOMAIN-CONTAINING PROTEIN"/>
    <property type="match status" value="1"/>
</dbReference>
<name>A0ABM0MJ37_SACKO</name>
<evidence type="ECO:0000313" key="2">
    <source>
        <dbReference type="Proteomes" id="UP000694865"/>
    </source>
</evidence>
<gene>
    <name evidence="3" type="primary">LOC102809342</name>
</gene>
<reference evidence="3" key="1">
    <citation type="submission" date="2025-08" db="UniProtKB">
        <authorList>
            <consortium name="RefSeq"/>
        </authorList>
    </citation>
    <scope>IDENTIFICATION</scope>
    <source>
        <tissue evidence="3">Testes</tissue>
    </source>
</reference>
<keyword evidence="2" id="KW-1185">Reference proteome</keyword>
<dbReference type="InterPro" id="IPR057456">
    <property type="entry name" value="Znf_C17orf113"/>
</dbReference>
<dbReference type="PANTHER" id="PTHR46880:SF5">
    <property type="entry name" value="DUF4371 DOMAIN-CONTAINING PROTEIN"/>
    <property type="match status" value="1"/>
</dbReference>
<evidence type="ECO:0000313" key="3">
    <source>
        <dbReference type="RefSeq" id="XP_006820028.1"/>
    </source>
</evidence>
<protein>
    <submittedName>
        <fullName evidence="3">Uncharacterized protein LOC102809342</fullName>
    </submittedName>
</protein>
<dbReference type="Pfam" id="PF25431">
    <property type="entry name" value="zf-C17orf113"/>
    <property type="match status" value="1"/>
</dbReference>
<dbReference type="GeneID" id="102809342"/>
<feature type="domain" description="C17orf113 probable zinc finger" evidence="1">
    <location>
        <begin position="1"/>
        <end position="48"/>
    </location>
</feature>
<dbReference type="RefSeq" id="XP_006820028.1">
    <property type="nucleotide sequence ID" value="XM_006819965.1"/>
</dbReference>
<organism evidence="2 3">
    <name type="scientific">Saccoglossus kowalevskii</name>
    <name type="common">Acorn worm</name>
    <dbReference type="NCBI Taxonomy" id="10224"/>
    <lineage>
        <taxon>Eukaryota</taxon>
        <taxon>Metazoa</taxon>
        <taxon>Hemichordata</taxon>
        <taxon>Enteropneusta</taxon>
        <taxon>Harrimaniidae</taxon>
        <taxon>Saccoglossus</taxon>
    </lineage>
</organism>
<dbReference type="Proteomes" id="UP000694865">
    <property type="component" value="Unplaced"/>
</dbReference>
<evidence type="ECO:0000259" key="1">
    <source>
        <dbReference type="Pfam" id="PF25431"/>
    </source>
</evidence>